<accession>A0A6P1EAY6</accession>
<dbReference type="GO" id="GO:0046872">
    <property type="term" value="F:metal ion binding"/>
    <property type="evidence" value="ECO:0007669"/>
    <property type="project" value="InterPro"/>
</dbReference>
<dbReference type="InterPro" id="IPR007863">
    <property type="entry name" value="Peptidase_M16_C"/>
</dbReference>
<dbReference type="NCBIfam" id="NF047422">
    <property type="entry name" value="YfmF_fam"/>
    <property type="match status" value="1"/>
</dbReference>
<dbReference type="Proteomes" id="UP000465035">
    <property type="component" value="Chromosome"/>
</dbReference>
<evidence type="ECO:0000313" key="3">
    <source>
        <dbReference type="Proteomes" id="UP000465035"/>
    </source>
</evidence>
<dbReference type="Pfam" id="PF05193">
    <property type="entry name" value="Peptidase_M16_C"/>
    <property type="match status" value="1"/>
</dbReference>
<sequence length="426" mass="48471">MNIQIAQGVDLKVIQTSQFKNNTIVFNFSIPSNYKNFAKLALLADLLENASLKFPSEMLVSRKLSEMFGASYGVTVLRYGNQHTLRIRLTFPNNHYLPHKEDLLNDAMAFLREMIERPFAKNDQFDAHYFKIHQTNLMSYLDSISDNKEFYSTLQLQKLYYANDLNQGTYLLGNIDSIRELNASDLYNFYRAFIQQATVTVIVAGQIDQAQVVSRLKSFSTLSDRNDLGLKLFIEPELPKVPREKTTVFPGSQSLLNIGYRLPIYFGDDSYFAANVFNQIFGASTRSLLFTNVREKASLAYDIHSSYNSFSGMLSVQAGIEFKNLSQVIQTTDDQLTATADMAYPESLLAGVKKSMINQHRSQSDYLSTLAERQYVRQISGVAFGDSQWEQLVNDVTKKDVAEVAKRVQYQARYILQSQGDNDENN</sequence>
<dbReference type="SMR" id="A0A6P1EAY6"/>
<evidence type="ECO:0000313" key="2">
    <source>
        <dbReference type="EMBL" id="QHB51913.1"/>
    </source>
</evidence>
<feature type="domain" description="Peptidase M16 C-terminal" evidence="1">
    <location>
        <begin position="181"/>
        <end position="354"/>
    </location>
</feature>
<dbReference type="InterPro" id="IPR050361">
    <property type="entry name" value="MPP/UQCRC_Complex"/>
</dbReference>
<protein>
    <submittedName>
        <fullName evidence="2">Insulinase family protein</fullName>
    </submittedName>
</protein>
<dbReference type="RefSeq" id="WP_003553652.1">
    <property type="nucleotide sequence ID" value="NZ_CABKOL010000102.1"/>
</dbReference>
<dbReference type="SUPFAM" id="SSF63411">
    <property type="entry name" value="LuxS/MPP-like metallohydrolase"/>
    <property type="match status" value="2"/>
</dbReference>
<dbReference type="EMBL" id="CP047121">
    <property type="protein sequence ID" value="QHB51913.1"/>
    <property type="molecule type" value="Genomic_DNA"/>
</dbReference>
<dbReference type="InterPro" id="IPR011249">
    <property type="entry name" value="Metalloenz_LuxS/M16"/>
</dbReference>
<dbReference type="GeneID" id="69058068"/>
<reference evidence="2 3" key="1">
    <citation type="submission" date="2019-12" db="EMBL/GenBank/DDBJ databases">
        <title>Lactobacillus hilgardii FLUB.</title>
        <authorList>
            <person name="Gustaw K."/>
        </authorList>
    </citation>
    <scope>NUCLEOTIDE SEQUENCE [LARGE SCALE GENOMIC DNA]</scope>
    <source>
        <strain evidence="2 3">FLUB</strain>
    </source>
</reference>
<organism evidence="2 3">
    <name type="scientific">Lentilactobacillus hilgardii</name>
    <name type="common">Lactobacillus hilgardii</name>
    <dbReference type="NCBI Taxonomy" id="1588"/>
    <lineage>
        <taxon>Bacteria</taxon>
        <taxon>Bacillati</taxon>
        <taxon>Bacillota</taxon>
        <taxon>Bacilli</taxon>
        <taxon>Lactobacillales</taxon>
        <taxon>Lactobacillaceae</taxon>
        <taxon>Lentilactobacillus</taxon>
    </lineage>
</organism>
<gene>
    <name evidence="2" type="ORF">GQR93_06820</name>
</gene>
<dbReference type="PANTHER" id="PTHR11851:SF186">
    <property type="entry name" value="INACTIVE METALLOPROTEASE YMFF-RELATED"/>
    <property type="match status" value="1"/>
</dbReference>
<proteinExistence type="predicted"/>
<dbReference type="AlphaFoldDB" id="A0A6P1EAY6"/>
<evidence type="ECO:0000259" key="1">
    <source>
        <dbReference type="Pfam" id="PF05193"/>
    </source>
</evidence>
<dbReference type="Gene3D" id="3.30.830.10">
    <property type="entry name" value="Metalloenzyme, LuxS/M16 peptidase-like"/>
    <property type="match status" value="2"/>
</dbReference>
<name>A0A6P1EAY6_LENHI</name>
<dbReference type="PANTHER" id="PTHR11851">
    <property type="entry name" value="METALLOPROTEASE"/>
    <property type="match status" value="1"/>
</dbReference>